<keyword evidence="1" id="KW-1133">Transmembrane helix</keyword>
<dbReference type="EMBL" id="FXAZ01000004">
    <property type="protein sequence ID" value="SMG50962.1"/>
    <property type="molecule type" value="Genomic_DNA"/>
</dbReference>
<feature type="transmembrane region" description="Helical" evidence="1">
    <location>
        <begin position="299"/>
        <end position="320"/>
    </location>
</feature>
<evidence type="ECO:0000313" key="2">
    <source>
        <dbReference type="EMBL" id="SMG50962.1"/>
    </source>
</evidence>
<protein>
    <recommendedName>
        <fullName evidence="4">DoxX protein</fullName>
    </recommendedName>
</protein>
<reference evidence="2 3" key="1">
    <citation type="submission" date="2017-04" db="EMBL/GenBank/DDBJ databases">
        <authorList>
            <person name="Afonso C.L."/>
            <person name="Miller P.J."/>
            <person name="Scott M.A."/>
            <person name="Spackman E."/>
            <person name="Goraichik I."/>
            <person name="Dimitrov K.M."/>
            <person name="Suarez D.L."/>
            <person name="Swayne D.E."/>
        </authorList>
    </citation>
    <scope>NUCLEOTIDE SEQUENCE [LARGE SCALE GENOMIC DNA]</scope>
    <source>
        <strain evidence="2 3">11</strain>
    </source>
</reference>
<dbReference type="OrthoDB" id="517560at2"/>
<feature type="transmembrane region" description="Helical" evidence="1">
    <location>
        <begin position="251"/>
        <end position="278"/>
    </location>
</feature>
<keyword evidence="1" id="KW-0472">Membrane</keyword>
<dbReference type="AlphaFoldDB" id="A0A1X7LCG7"/>
<gene>
    <name evidence="2" type="ORF">SAMN06295960_3205</name>
</gene>
<organism evidence="2 3">
    <name type="scientific">Paenibacillus aquistagni</name>
    <dbReference type="NCBI Taxonomy" id="1852522"/>
    <lineage>
        <taxon>Bacteria</taxon>
        <taxon>Bacillati</taxon>
        <taxon>Bacillota</taxon>
        <taxon>Bacilli</taxon>
        <taxon>Bacillales</taxon>
        <taxon>Paenibacillaceae</taxon>
        <taxon>Paenibacillus</taxon>
    </lineage>
</organism>
<feature type="transmembrane region" description="Helical" evidence="1">
    <location>
        <begin position="213"/>
        <end position="239"/>
    </location>
</feature>
<feature type="transmembrane region" description="Helical" evidence="1">
    <location>
        <begin position="37"/>
        <end position="58"/>
    </location>
</feature>
<feature type="transmembrane region" description="Helical" evidence="1">
    <location>
        <begin position="79"/>
        <end position="97"/>
    </location>
</feature>
<evidence type="ECO:0008006" key="4">
    <source>
        <dbReference type="Google" id="ProtNLM"/>
    </source>
</evidence>
<evidence type="ECO:0000313" key="3">
    <source>
        <dbReference type="Proteomes" id="UP000193834"/>
    </source>
</evidence>
<feature type="transmembrane region" description="Helical" evidence="1">
    <location>
        <begin position="171"/>
        <end position="192"/>
    </location>
</feature>
<name>A0A1X7LCG7_9BACL</name>
<sequence>MYGIHNKWTEWMLHVKWFTDDYDWNPQPFSKVITPTFWFWLVFTMFALFLVTIGQQWMERFSIVRSVHDSLNKFKRYKLTVLRVGIGIGLSLQLFTGTYLAPKMVSNEWWVYAVLVVAILALFHRRLLPVSGAALAVLYIKAILSYGLFLSLDYAFYPGIIYVLFVSDRPWNRSALPVLYVWMGISLAWVAMEKLTIAKLACSLMHQYGIPTLGFTVEDFVLISAFIEMGLAWAFMVGLMNRFSALLLSSVFMLTTSVFGFTEIVGHTIVHTLLLIFIIMGREEPSLPTRIHRSMVLRCLFVTVNFGIMIFGLMAAYIWMGHI</sequence>
<keyword evidence="3" id="KW-1185">Reference proteome</keyword>
<dbReference type="RefSeq" id="WP_085495707.1">
    <property type="nucleotide sequence ID" value="NZ_FXAZ01000004.1"/>
</dbReference>
<feature type="transmembrane region" description="Helical" evidence="1">
    <location>
        <begin position="109"/>
        <end position="128"/>
    </location>
</feature>
<feature type="transmembrane region" description="Helical" evidence="1">
    <location>
        <begin position="140"/>
        <end position="165"/>
    </location>
</feature>
<accession>A0A1X7LCG7</accession>
<keyword evidence="1" id="KW-0812">Transmembrane</keyword>
<dbReference type="Proteomes" id="UP000193834">
    <property type="component" value="Unassembled WGS sequence"/>
</dbReference>
<evidence type="ECO:0000256" key="1">
    <source>
        <dbReference type="SAM" id="Phobius"/>
    </source>
</evidence>
<proteinExistence type="predicted"/>